<dbReference type="Proteomes" id="UP000214689">
    <property type="component" value="Chromosome"/>
</dbReference>
<keyword evidence="1" id="KW-1133">Transmembrane helix</keyword>
<dbReference type="EMBL" id="CP016199">
    <property type="protein sequence ID" value="ASS37132.1"/>
    <property type="molecule type" value="Genomic_DNA"/>
</dbReference>
<proteinExistence type="predicted"/>
<keyword evidence="3" id="KW-1185">Reference proteome</keyword>
<evidence type="ECO:0000313" key="2">
    <source>
        <dbReference type="EMBL" id="ASS37132.1"/>
    </source>
</evidence>
<organism evidence="2 3">
    <name type="scientific">Mogibacterium pumilum</name>
    <dbReference type="NCBI Taxonomy" id="86332"/>
    <lineage>
        <taxon>Bacteria</taxon>
        <taxon>Bacillati</taxon>
        <taxon>Bacillota</taxon>
        <taxon>Clostridia</taxon>
        <taxon>Peptostreptococcales</taxon>
        <taxon>Anaerovoracaceae</taxon>
        <taxon>Mogibacterium</taxon>
    </lineage>
</organism>
<sequence>MSITDKVNGRGNVNRIVLITTILFLVFTAFSSIYTYADGTGIALDPESISGEHGKEGNVLSQYGFAVFTDESMARMKDIKEKKKADQKQMVSNLFAVDWQGTGSYDKEVRDTINEGKLFTKVNTGVESDSKISHIGIDTMKVINAFIVGTMMCLISVIFIRWRRKKHENIHNNRAR</sequence>
<evidence type="ECO:0000313" key="3">
    <source>
        <dbReference type="Proteomes" id="UP000214689"/>
    </source>
</evidence>
<keyword evidence="1" id="KW-0472">Membrane</keyword>
<accession>A0A223AQA1</accession>
<dbReference type="RefSeq" id="WP_094233352.1">
    <property type="nucleotide sequence ID" value="NZ_CP016199.1"/>
</dbReference>
<keyword evidence="1" id="KW-0812">Transmembrane</keyword>
<feature type="transmembrane region" description="Helical" evidence="1">
    <location>
        <begin position="142"/>
        <end position="162"/>
    </location>
</feature>
<name>A0A223AQA1_9FIRM</name>
<dbReference type="OrthoDB" id="9823771at2"/>
<feature type="transmembrane region" description="Helical" evidence="1">
    <location>
        <begin position="16"/>
        <end position="37"/>
    </location>
</feature>
<protein>
    <submittedName>
        <fullName evidence="2">Uncharacterized protein</fullName>
    </submittedName>
</protein>
<evidence type="ECO:0000256" key="1">
    <source>
        <dbReference type="SAM" id="Phobius"/>
    </source>
</evidence>
<gene>
    <name evidence="2" type="ORF">AXF17_00685</name>
</gene>
<reference evidence="3" key="1">
    <citation type="submission" date="2016-05" db="EMBL/GenBank/DDBJ databases">
        <authorList>
            <person name="Holder M.E."/>
            <person name="Ajami N.J."/>
            <person name="Petrosino J.F."/>
        </authorList>
    </citation>
    <scope>NUCLEOTIDE SEQUENCE [LARGE SCALE GENOMIC DNA]</scope>
    <source>
        <strain evidence="3">ATCC 700696</strain>
    </source>
</reference>
<dbReference type="AlphaFoldDB" id="A0A223AQA1"/>